<dbReference type="PANTHER" id="PTHR22752">
    <property type="entry name" value="G PROTEIN-COUPLED RECEPTOR"/>
    <property type="match status" value="1"/>
</dbReference>
<evidence type="ECO:0000256" key="5">
    <source>
        <dbReference type="ARBA" id="ARBA00023040"/>
    </source>
</evidence>
<keyword evidence="7" id="KW-0675">Receptor</keyword>
<sequence length="251" mass="28172">MTSLSCKGEWHLGLTQSIVPSAQRVGYSIFHPPMTLLACFLSPMTAFHKKPAGATDLCMILLSQHQLYHLKKSEQNIIQTDGTVFGLHGGAGIQQTDESKFHTEKYYNRKERSYRPRPTKNNMAVKMNFTSNFTTGIEFSNFNFWVKWTYVAVFGVSSLGGILGNATIVWAFAASRKLRSWRNAFIFNLSTADLAVAGVTMPMSIIGVLVGRAWHEERHYLCLLSAMVCAPGCVATTYTYRRSLEAYRLFS</sequence>
<protein>
    <submittedName>
        <fullName evidence="12">G-protein coupled receptors family 1 profile domain-containing protein</fullName>
    </submittedName>
</protein>
<proteinExistence type="predicted"/>
<keyword evidence="11" id="KW-1185">Reference proteome</keyword>
<feature type="transmembrane region" description="Helical" evidence="9">
    <location>
        <begin position="185"/>
        <end position="206"/>
    </location>
</feature>
<evidence type="ECO:0000256" key="2">
    <source>
        <dbReference type="ARBA" id="ARBA00022475"/>
    </source>
</evidence>
<evidence type="ECO:0000256" key="6">
    <source>
        <dbReference type="ARBA" id="ARBA00023136"/>
    </source>
</evidence>
<organism evidence="11 12">
    <name type="scientific">Romanomermis culicivorax</name>
    <name type="common">Nematode worm</name>
    <dbReference type="NCBI Taxonomy" id="13658"/>
    <lineage>
        <taxon>Eukaryota</taxon>
        <taxon>Metazoa</taxon>
        <taxon>Ecdysozoa</taxon>
        <taxon>Nematoda</taxon>
        <taxon>Enoplea</taxon>
        <taxon>Dorylaimia</taxon>
        <taxon>Mermithida</taxon>
        <taxon>Mermithoidea</taxon>
        <taxon>Mermithidae</taxon>
        <taxon>Romanomermis</taxon>
    </lineage>
</organism>
<evidence type="ECO:0000259" key="10">
    <source>
        <dbReference type="PROSITE" id="PS50262"/>
    </source>
</evidence>
<comment type="subcellular location">
    <subcellularLocation>
        <location evidence="1">Cell membrane</location>
        <topology evidence="1">Multi-pass membrane protein</topology>
    </subcellularLocation>
</comment>
<evidence type="ECO:0000313" key="12">
    <source>
        <dbReference type="WBParaSite" id="nRc.2.0.1.t23014-RA"/>
    </source>
</evidence>
<dbReference type="SUPFAM" id="SSF81321">
    <property type="entry name" value="Family A G protein-coupled receptor-like"/>
    <property type="match status" value="1"/>
</dbReference>
<evidence type="ECO:0000256" key="9">
    <source>
        <dbReference type="SAM" id="Phobius"/>
    </source>
</evidence>
<accession>A0A915J967</accession>
<evidence type="ECO:0000256" key="1">
    <source>
        <dbReference type="ARBA" id="ARBA00004651"/>
    </source>
</evidence>
<dbReference type="CDD" id="cd00637">
    <property type="entry name" value="7tm_classA_rhodopsin-like"/>
    <property type="match status" value="1"/>
</dbReference>
<reference evidence="12" key="1">
    <citation type="submission" date="2022-11" db="UniProtKB">
        <authorList>
            <consortium name="WormBaseParasite"/>
        </authorList>
    </citation>
    <scope>IDENTIFICATION</scope>
</reference>
<feature type="transmembrane region" description="Helical" evidence="9">
    <location>
        <begin position="218"/>
        <end position="240"/>
    </location>
</feature>
<dbReference type="PROSITE" id="PS50262">
    <property type="entry name" value="G_PROTEIN_RECEP_F1_2"/>
    <property type="match status" value="1"/>
</dbReference>
<dbReference type="InterPro" id="IPR017452">
    <property type="entry name" value="GPCR_Rhodpsn_7TM"/>
</dbReference>
<dbReference type="WBParaSite" id="nRc.2.0.1.t23014-RA">
    <property type="protein sequence ID" value="nRc.2.0.1.t23014-RA"/>
    <property type="gene ID" value="nRc.2.0.1.g23014"/>
</dbReference>
<evidence type="ECO:0000256" key="8">
    <source>
        <dbReference type="ARBA" id="ARBA00023224"/>
    </source>
</evidence>
<evidence type="ECO:0000256" key="7">
    <source>
        <dbReference type="ARBA" id="ARBA00023170"/>
    </source>
</evidence>
<dbReference type="Proteomes" id="UP000887565">
    <property type="component" value="Unplaced"/>
</dbReference>
<dbReference type="Pfam" id="PF00001">
    <property type="entry name" value="7tm_1"/>
    <property type="match status" value="1"/>
</dbReference>
<dbReference type="GO" id="GO:0004930">
    <property type="term" value="F:G protein-coupled receptor activity"/>
    <property type="evidence" value="ECO:0007669"/>
    <property type="project" value="UniProtKB-KW"/>
</dbReference>
<keyword evidence="4 9" id="KW-1133">Transmembrane helix</keyword>
<dbReference type="Gene3D" id="1.20.1070.10">
    <property type="entry name" value="Rhodopsin 7-helix transmembrane proteins"/>
    <property type="match status" value="1"/>
</dbReference>
<evidence type="ECO:0000313" key="11">
    <source>
        <dbReference type="Proteomes" id="UP000887565"/>
    </source>
</evidence>
<keyword evidence="2" id="KW-1003">Cell membrane</keyword>
<dbReference type="GO" id="GO:0005886">
    <property type="term" value="C:plasma membrane"/>
    <property type="evidence" value="ECO:0007669"/>
    <property type="project" value="UniProtKB-SubCell"/>
</dbReference>
<keyword evidence="5" id="KW-0297">G-protein coupled receptor</keyword>
<dbReference type="AlphaFoldDB" id="A0A915J967"/>
<dbReference type="InterPro" id="IPR000276">
    <property type="entry name" value="GPCR_Rhodpsn"/>
</dbReference>
<keyword evidence="6 9" id="KW-0472">Membrane</keyword>
<feature type="transmembrane region" description="Helical" evidence="9">
    <location>
        <begin position="148"/>
        <end position="173"/>
    </location>
</feature>
<evidence type="ECO:0000256" key="4">
    <source>
        <dbReference type="ARBA" id="ARBA00022989"/>
    </source>
</evidence>
<keyword evidence="8" id="KW-0807">Transducer</keyword>
<name>A0A915J967_ROMCU</name>
<evidence type="ECO:0000256" key="3">
    <source>
        <dbReference type="ARBA" id="ARBA00022692"/>
    </source>
</evidence>
<keyword evidence="3 9" id="KW-0812">Transmembrane</keyword>
<feature type="domain" description="G-protein coupled receptors family 1 profile" evidence="10">
    <location>
        <begin position="164"/>
        <end position="224"/>
    </location>
</feature>